<reference evidence="1" key="2">
    <citation type="submission" date="2023-07" db="EMBL/GenBank/DDBJ databases">
        <authorList>
            <consortium name="Lawrence Berkeley National Laboratory"/>
            <person name="Haridas S."/>
            <person name="Hensen N."/>
            <person name="Bonometti L."/>
            <person name="Westerberg I."/>
            <person name="Brannstrom I.O."/>
            <person name="Guillou S."/>
            <person name="Cros-Aarteil S."/>
            <person name="Calhoun S."/>
            <person name="Kuo A."/>
            <person name="Mondo S."/>
            <person name="Pangilinan J."/>
            <person name="Riley R."/>
            <person name="LaButti K."/>
            <person name="Andreopoulos B."/>
            <person name="Lipzen A."/>
            <person name="Chen C."/>
            <person name="Yanf M."/>
            <person name="Daum C."/>
            <person name="Ng V."/>
            <person name="Clum A."/>
            <person name="Steindorff A."/>
            <person name="Ohm R."/>
            <person name="Martin F."/>
            <person name="Silar P."/>
            <person name="Natvig D."/>
            <person name="Lalanne C."/>
            <person name="Gautier V."/>
            <person name="Ament-velasquez S.L."/>
            <person name="Kruys A."/>
            <person name="Hutchinson M.I."/>
            <person name="Powell A.J."/>
            <person name="Barry K."/>
            <person name="Miller A.N."/>
            <person name="Grigoriev I.V."/>
            <person name="Debuchy R."/>
            <person name="Gladieux P."/>
            <person name="Thoren M.H."/>
            <person name="Johannesson H."/>
        </authorList>
    </citation>
    <scope>NUCLEOTIDE SEQUENCE</scope>
    <source>
        <strain evidence="1">FGSC 1904</strain>
    </source>
</reference>
<keyword evidence="2" id="KW-1185">Reference proteome</keyword>
<comment type="caution">
    <text evidence="1">The sequence shown here is derived from an EMBL/GenBank/DDBJ whole genome shotgun (WGS) entry which is preliminary data.</text>
</comment>
<reference evidence="1" key="1">
    <citation type="journal article" date="2023" name="Mol. Phylogenet. Evol.">
        <title>Genome-scale phylogeny and comparative genomics of the fungal order Sordariales.</title>
        <authorList>
            <person name="Hensen N."/>
            <person name="Bonometti L."/>
            <person name="Westerberg I."/>
            <person name="Brannstrom I.O."/>
            <person name="Guillou S."/>
            <person name="Cros-Aarteil S."/>
            <person name="Calhoun S."/>
            <person name="Haridas S."/>
            <person name="Kuo A."/>
            <person name="Mondo S."/>
            <person name="Pangilinan J."/>
            <person name="Riley R."/>
            <person name="LaButti K."/>
            <person name="Andreopoulos B."/>
            <person name="Lipzen A."/>
            <person name="Chen C."/>
            <person name="Yan M."/>
            <person name="Daum C."/>
            <person name="Ng V."/>
            <person name="Clum A."/>
            <person name="Steindorff A."/>
            <person name="Ohm R.A."/>
            <person name="Martin F."/>
            <person name="Silar P."/>
            <person name="Natvig D.O."/>
            <person name="Lalanne C."/>
            <person name="Gautier V."/>
            <person name="Ament-Velasquez S.L."/>
            <person name="Kruys A."/>
            <person name="Hutchinson M.I."/>
            <person name="Powell A.J."/>
            <person name="Barry K."/>
            <person name="Miller A.N."/>
            <person name="Grigoriev I.V."/>
            <person name="Debuchy R."/>
            <person name="Gladieux P."/>
            <person name="Hiltunen Thoren M."/>
            <person name="Johannesson H."/>
        </authorList>
    </citation>
    <scope>NUCLEOTIDE SEQUENCE</scope>
    <source>
        <strain evidence="1">FGSC 1904</strain>
    </source>
</reference>
<feature type="non-terminal residue" evidence="1">
    <location>
        <position position="53"/>
    </location>
</feature>
<organism evidence="1 2">
    <name type="scientific">Sordaria brevicollis</name>
    <dbReference type="NCBI Taxonomy" id="83679"/>
    <lineage>
        <taxon>Eukaryota</taxon>
        <taxon>Fungi</taxon>
        <taxon>Dikarya</taxon>
        <taxon>Ascomycota</taxon>
        <taxon>Pezizomycotina</taxon>
        <taxon>Sordariomycetes</taxon>
        <taxon>Sordariomycetidae</taxon>
        <taxon>Sordariales</taxon>
        <taxon>Sordariaceae</taxon>
        <taxon>Sordaria</taxon>
    </lineage>
</organism>
<name>A0AAE0PMY2_SORBR</name>
<evidence type="ECO:0000313" key="1">
    <source>
        <dbReference type="EMBL" id="KAK3402707.1"/>
    </source>
</evidence>
<proteinExistence type="predicted"/>
<sequence>PALDIILTRPPDPAHSEYKGIVAETHEMILEVFLTSKAKAEYSYNIRHWPFPP</sequence>
<dbReference type="EMBL" id="JAUTDP010000001">
    <property type="protein sequence ID" value="KAK3402707.1"/>
    <property type="molecule type" value="Genomic_DNA"/>
</dbReference>
<accession>A0AAE0PMY2</accession>
<dbReference type="AlphaFoldDB" id="A0AAE0PMY2"/>
<evidence type="ECO:0000313" key="2">
    <source>
        <dbReference type="Proteomes" id="UP001281003"/>
    </source>
</evidence>
<gene>
    <name evidence="1" type="ORF">B0T20DRAFT_342182</name>
</gene>
<protein>
    <submittedName>
        <fullName evidence="1">Uncharacterized protein</fullName>
    </submittedName>
</protein>
<dbReference type="Proteomes" id="UP001281003">
    <property type="component" value="Unassembled WGS sequence"/>
</dbReference>
<feature type="non-terminal residue" evidence="1">
    <location>
        <position position="1"/>
    </location>
</feature>